<keyword evidence="3" id="KW-1185">Reference proteome</keyword>
<feature type="transmembrane region" description="Helical" evidence="1">
    <location>
        <begin position="104"/>
        <end position="125"/>
    </location>
</feature>
<gene>
    <name evidence="2" type="ORF">Vau01_118300</name>
</gene>
<dbReference type="AlphaFoldDB" id="A0A8J4E7H7"/>
<accession>A0A8J4E7H7</accession>
<protein>
    <submittedName>
        <fullName evidence="2">Uncharacterized protein</fullName>
    </submittedName>
</protein>
<keyword evidence="1" id="KW-0812">Transmembrane</keyword>
<evidence type="ECO:0000256" key="1">
    <source>
        <dbReference type="SAM" id="Phobius"/>
    </source>
</evidence>
<keyword evidence="1" id="KW-0472">Membrane</keyword>
<comment type="caution">
    <text evidence="2">The sequence shown here is derived from an EMBL/GenBank/DDBJ whole genome shotgun (WGS) entry which is preliminary data.</text>
</comment>
<feature type="transmembrane region" description="Helical" evidence="1">
    <location>
        <begin position="15"/>
        <end position="32"/>
    </location>
</feature>
<dbReference type="Proteomes" id="UP000612585">
    <property type="component" value="Unassembled WGS sequence"/>
</dbReference>
<organism evidence="2 3">
    <name type="scientific">Virgisporangium aurantiacum</name>
    <dbReference type="NCBI Taxonomy" id="175570"/>
    <lineage>
        <taxon>Bacteria</taxon>
        <taxon>Bacillati</taxon>
        <taxon>Actinomycetota</taxon>
        <taxon>Actinomycetes</taxon>
        <taxon>Micromonosporales</taxon>
        <taxon>Micromonosporaceae</taxon>
        <taxon>Virgisporangium</taxon>
    </lineage>
</organism>
<name>A0A8J4E7H7_9ACTN</name>
<reference evidence="2" key="1">
    <citation type="submission" date="2021-01" db="EMBL/GenBank/DDBJ databases">
        <title>Whole genome shotgun sequence of Virgisporangium aurantiacum NBRC 16421.</title>
        <authorList>
            <person name="Komaki H."/>
            <person name="Tamura T."/>
        </authorList>
    </citation>
    <scope>NUCLEOTIDE SEQUENCE</scope>
    <source>
        <strain evidence="2">NBRC 16421</strain>
    </source>
</reference>
<dbReference type="EMBL" id="BOPG01000114">
    <property type="protein sequence ID" value="GIJ64314.1"/>
    <property type="molecule type" value="Genomic_DNA"/>
</dbReference>
<evidence type="ECO:0000313" key="2">
    <source>
        <dbReference type="EMBL" id="GIJ64314.1"/>
    </source>
</evidence>
<proteinExistence type="predicted"/>
<sequence length="218" mass="23619">MLYAEMPTRRLRQTAADLLAAAWVGAWAWIAVKVYRWVGSLAAVGDTVHKRGQSLATDLDQTAAKLRDIPLVGDRAADPLAQAADAARSLAAAGRTESNLVHDLAVLIVILIVIGPVGLIVVSWLPRRLRWVTDATAASRLRHAPGGADLLALRALANQPLRTLARLDLAPLKAWQHGESTTVRTLANLELRRLGLRPAPTNTTQLDNRAPHTTLDMR</sequence>
<dbReference type="RefSeq" id="WP_204012619.1">
    <property type="nucleotide sequence ID" value="NZ_BOPG01000114.1"/>
</dbReference>
<keyword evidence="1" id="KW-1133">Transmembrane helix</keyword>
<evidence type="ECO:0000313" key="3">
    <source>
        <dbReference type="Proteomes" id="UP000612585"/>
    </source>
</evidence>